<keyword evidence="2" id="KW-0378">Hydrolase</keyword>
<dbReference type="EMBL" id="QQNB01000001">
    <property type="protein sequence ID" value="RDE07454.1"/>
    <property type="molecule type" value="Genomic_DNA"/>
</dbReference>
<dbReference type="InterPro" id="IPR022742">
    <property type="entry name" value="Hydrolase_4"/>
</dbReference>
<gene>
    <name evidence="2" type="ORF">DVW87_03170</name>
</gene>
<accession>A0A369VYH9</accession>
<dbReference type="AlphaFoldDB" id="A0A369VYH9"/>
<dbReference type="OrthoDB" id="9788260at2"/>
<proteinExistence type="predicted"/>
<organism evidence="2 3">
    <name type="scientific">Sphingomonas aracearum</name>
    <dbReference type="NCBI Taxonomy" id="2283317"/>
    <lineage>
        <taxon>Bacteria</taxon>
        <taxon>Pseudomonadati</taxon>
        <taxon>Pseudomonadota</taxon>
        <taxon>Alphaproteobacteria</taxon>
        <taxon>Sphingomonadales</taxon>
        <taxon>Sphingomonadaceae</taxon>
        <taxon>Sphingomonas</taxon>
    </lineage>
</organism>
<dbReference type="Gene3D" id="3.40.50.1820">
    <property type="entry name" value="alpha/beta hydrolase"/>
    <property type="match status" value="1"/>
</dbReference>
<comment type="caution">
    <text evidence="2">The sequence shown here is derived from an EMBL/GenBank/DDBJ whole genome shotgun (WGS) entry which is preliminary data.</text>
</comment>
<reference evidence="2 3" key="1">
    <citation type="submission" date="2018-07" db="EMBL/GenBank/DDBJ databases">
        <title>a novel species of Sphingomonas isolated from the rhizosphere soil of Araceae plant.</title>
        <authorList>
            <person name="Zhiyong W."/>
            <person name="Qinglan Z."/>
            <person name="Zhiwei F."/>
            <person name="Ding X."/>
            <person name="Gejiao W."/>
            <person name="Shixue Z."/>
        </authorList>
    </citation>
    <scope>NUCLEOTIDE SEQUENCE [LARGE SCALE GENOMIC DNA]</scope>
    <source>
        <strain evidence="2 3">WZY 27</strain>
    </source>
</reference>
<name>A0A369VYH9_9SPHN</name>
<dbReference type="SUPFAM" id="SSF53474">
    <property type="entry name" value="alpha/beta-Hydrolases"/>
    <property type="match status" value="1"/>
</dbReference>
<protein>
    <submittedName>
        <fullName evidence="2">Alpha/beta hydrolase</fullName>
    </submittedName>
</protein>
<dbReference type="Proteomes" id="UP000253918">
    <property type="component" value="Unassembled WGS sequence"/>
</dbReference>
<keyword evidence="3" id="KW-1185">Reference proteome</keyword>
<feature type="domain" description="Serine aminopeptidase S33" evidence="1">
    <location>
        <begin position="42"/>
        <end position="292"/>
    </location>
</feature>
<sequence length="316" mass="35062">MLSPQLYRRAIPAGARVSRWQAPDGWALRRFDWPSDGGRGGLLFQTGRGDVFEKYLETLAYWHGQGWSVTAVDWRGQGGSGRLCADPLVGHCDAFEPWLDDLAAFWTGWAAQVEGPRVLVGHSMGGHLTLRALAEGRVAADAAVLVAPMLGLRSPVGNWAGERVARLMARTGDPARAAWDSNEIPTARTSRMALLTHDQARYDDELWWYAAKPELRLGPPSWRWLAEAFASTRLLARDPRLAEMRTPLLMLLAEADRLVDPRAALRIAARLPDVQVVRFGKEARHEILREADAVRGPALDAIDRFLQVRAPARQVA</sequence>
<dbReference type="GO" id="GO:0016787">
    <property type="term" value="F:hydrolase activity"/>
    <property type="evidence" value="ECO:0007669"/>
    <property type="project" value="UniProtKB-KW"/>
</dbReference>
<evidence type="ECO:0000313" key="3">
    <source>
        <dbReference type="Proteomes" id="UP000253918"/>
    </source>
</evidence>
<dbReference type="RefSeq" id="WP_114687033.1">
    <property type="nucleotide sequence ID" value="NZ_QQNB01000001.1"/>
</dbReference>
<dbReference type="InterPro" id="IPR029058">
    <property type="entry name" value="AB_hydrolase_fold"/>
</dbReference>
<dbReference type="PANTHER" id="PTHR11614">
    <property type="entry name" value="PHOSPHOLIPASE-RELATED"/>
    <property type="match status" value="1"/>
</dbReference>
<evidence type="ECO:0000313" key="2">
    <source>
        <dbReference type="EMBL" id="RDE07454.1"/>
    </source>
</evidence>
<dbReference type="Pfam" id="PF12146">
    <property type="entry name" value="Hydrolase_4"/>
    <property type="match status" value="1"/>
</dbReference>
<evidence type="ECO:0000259" key="1">
    <source>
        <dbReference type="Pfam" id="PF12146"/>
    </source>
</evidence>
<dbReference type="InterPro" id="IPR051044">
    <property type="entry name" value="MAG_DAG_Lipase"/>
</dbReference>